<reference evidence="1 2" key="1">
    <citation type="submission" date="2022-12" db="EMBL/GenBank/DDBJ databases">
        <title>Chromosome-level genome of Tegillarca granosa.</title>
        <authorList>
            <person name="Kim J."/>
        </authorList>
    </citation>
    <scope>NUCLEOTIDE SEQUENCE [LARGE SCALE GENOMIC DNA]</scope>
    <source>
        <strain evidence="1">Teg-2019</strain>
        <tissue evidence="1">Adductor muscle</tissue>
    </source>
</reference>
<accession>A0ABQ9ER40</accession>
<proteinExistence type="predicted"/>
<evidence type="ECO:0000313" key="2">
    <source>
        <dbReference type="Proteomes" id="UP001217089"/>
    </source>
</evidence>
<organism evidence="1 2">
    <name type="scientific">Tegillarca granosa</name>
    <name type="common">Malaysian cockle</name>
    <name type="synonym">Anadara granosa</name>
    <dbReference type="NCBI Taxonomy" id="220873"/>
    <lineage>
        <taxon>Eukaryota</taxon>
        <taxon>Metazoa</taxon>
        <taxon>Spiralia</taxon>
        <taxon>Lophotrochozoa</taxon>
        <taxon>Mollusca</taxon>
        <taxon>Bivalvia</taxon>
        <taxon>Autobranchia</taxon>
        <taxon>Pteriomorphia</taxon>
        <taxon>Arcoida</taxon>
        <taxon>Arcoidea</taxon>
        <taxon>Arcidae</taxon>
        <taxon>Tegillarca</taxon>
    </lineage>
</organism>
<evidence type="ECO:0000313" key="1">
    <source>
        <dbReference type="EMBL" id="KAJ8305880.1"/>
    </source>
</evidence>
<name>A0ABQ9ER40_TEGGR</name>
<keyword evidence="2" id="KW-1185">Reference proteome</keyword>
<protein>
    <submittedName>
        <fullName evidence="1">Uncharacterized protein</fullName>
    </submittedName>
</protein>
<dbReference type="Gene3D" id="2.60.120.1000">
    <property type="match status" value="1"/>
</dbReference>
<dbReference type="Proteomes" id="UP001217089">
    <property type="component" value="Unassembled WGS sequence"/>
</dbReference>
<gene>
    <name evidence="1" type="ORF">KUTeg_016425</name>
</gene>
<sequence>MLEKLKELRFTHIRRNGIPDEFYGRFEHNSQNRIYVEGYETAGGFQRVVGYKIDEAHIKAIIEAATSCKQHLRWDCYNSVIINPTFHNLWVTFWTHRNTDPNPVAPKYVAADYFPGAEKGSRKCACAMNDMCATKANGEREVCNCNVNDNTWKKDEGDVTYKEHLPIHSFNAGDTGRLF</sequence>
<comment type="caution">
    <text evidence="1">The sequence shown here is derived from an EMBL/GenBank/DDBJ whole genome shotgun (WGS) entry which is preliminary data.</text>
</comment>
<dbReference type="EMBL" id="JARBDR010000813">
    <property type="protein sequence ID" value="KAJ8305880.1"/>
    <property type="molecule type" value="Genomic_DNA"/>
</dbReference>